<gene>
    <name evidence="2" type="ORF">OFUS_LOCUS11059</name>
</gene>
<protein>
    <submittedName>
        <fullName evidence="2">Uncharacterized protein</fullName>
    </submittedName>
</protein>
<keyword evidence="3" id="KW-1185">Reference proteome</keyword>
<comment type="caution">
    <text evidence="2">The sequence shown here is derived from an EMBL/GenBank/DDBJ whole genome shotgun (WGS) entry which is preliminary data.</text>
</comment>
<proteinExistence type="predicted"/>
<feature type="non-terminal residue" evidence="2">
    <location>
        <position position="1"/>
    </location>
</feature>
<feature type="region of interest" description="Disordered" evidence="1">
    <location>
        <begin position="106"/>
        <end position="150"/>
    </location>
</feature>
<reference evidence="2" key="1">
    <citation type="submission" date="2022-03" db="EMBL/GenBank/DDBJ databases">
        <authorList>
            <person name="Martin C."/>
        </authorList>
    </citation>
    <scope>NUCLEOTIDE SEQUENCE</scope>
</reference>
<accession>A0A8J1XFD6</accession>
<evidence type="ECO:0000313" key="3">
    <source>
        <dbReference type="Proteomes" id="UP000749559"/>
    </source>
</evidence>
<dbReference type="Proteomes" id="UP000749559">
    <property type="component" value="Unassembled WGS sequence"/>
</dbReference>
<dbReference type="EMBL" id="CAIIXF020000005">
    <property type="protein sequence ID" value="CAH1784938.1"/>
    <property type="molecule type" value="Genomic_DNA"/>
</dbReference>
<organism evidence="2 3">
    <name type="scientific">Owenia fusiformis</name>
    <name type="common">Polychaete worm</name>
    <dbReference type="NCBI Taxonomy" id="6347"/>
    <lineage>
        <taxon>Eukaryota</taxon>
        <taxon>Metazoa</taxon>
        <taxon>Spiralia</taxon>
        <taxon>Lophotrochozoa</taxon>
        <taxon>Annelida</taxon>
        <taxon>Polychaeta</taxon>
        <taxon>Sedentaria</taxon>
        <taxon>Canalipalpata</taxon>
        <taxon>Sabellida</taxon>
        <taxon>Oweniida</taxon>
        <taxon>Oweniidae</taxon>
        <taxon>Owenia</taxon>
    </lineage>
</organism>
<evidence type="ECO:0000256" key="1">
    <source>
        <dbReference type="SAM" id="MobiDB-lite"/>
    </source>
</evidence>
<feature type="region of interest" description="Disordered" evidence="1">
    <location>
        <begin position="1"/>
        <end position="67"/>
    </location>
</feature>
<feature type="non-terminal residue" evidence="2">
    <location>
        <position position="150"/>
    </location>
</feature>
<sequence length="150" mass="16099">NNKKNDIPTTNIDDIPEKSTTIPEKSRNIPKKSRNIPEKSSSISDKVSTIPENSANIPTNDNSIIPKGQSLKTKEANKLNNGNNVEHIKAHNSAVSSNAKVAVGAKKPNGILKQAPEKRPDANGSGHNSTIDAARLKQLVQEKGLKHSVS</sequence>
<evidence type="ECO:0000313" key="2">
    <source>
        <dbReference type="EMBL" id="CAH1784938.1"/>
    </source>
</evidence>
<feature type="compositionally biased region" description="Polar residues" evidence="1">
    <location>
        <begin position="7"/>
        <end position="23"/>
    </location>
</feature>
<name>A0A8J1XFD6_OWEFU</name>
<dbReference type="AlphaFoldDB" id="A0A8J1XFD6"/>
<feature type="compositionally biased region" description="Polar residues" evidence="1">
    <location>
        <begin position="38"/>
        <end position="63"/>
    </location>
</feature>